<dbReference type="EC" id="2.1.1.-" evidence="1"/>
<name>A0ACC2S543_9FUNG</name>
<gene>
    <name evidence="1" type="primary">OPI3_1</name>
    <name evidence="1" type="ORF">DSO57_1023252</name>
</gene>
<protein>
    <submittedName>
        <fullName evidence="1">Phosphatidyl-N-methylethanolamine N-methyltransferase</fullName>
        <ecNumber evidence="1">2.1.1.-</ecNumber>
    </submittedName>
</protein>
<reference evidence="1" key="1">
    <citation type="submission" date="2022-04" db="EMBL/GenBank/DDBJ databases">
        <title>Genome of the entomopathogenic fungus Entomophthora muscae.</title>
        <authorList>
            <person name="Elya C."/>
            <person name="Lovett B.R."/>
            <person name="Lee E."/>
            <person name="Macias A.M."/>
            <person name="Hajek A.E."/>
            <person name="De Bivort B.L."/>
            <person name="Kasson M.T."/>
            <person name="De Fine Licht H.H."/>
            <person name="Stajich J.E."/>
        </authorList>
    </citation>
    <scope>NUCLEOTIDE SEQUENCE</scope>
    <source>
        <strain evidence="1">Berkeley</strain>
    </source>
</reference>
<keyword evidence="1" id="KW-0489">Methyltransferase</keyword>
<accession>A0ACC2S543</accession>
<evidence type="ECO:0000313" key="2">
    <source>
        <dbReference type="Proteomes" id="UP001165960"/>
    </source>
</evidence>
<proteinExistence type="predicted"/>
<sequence length="213" mass="23649">MSGLFGLDFSHREVYISAVSICFNPLFWNIVARNEHYNRTLTRLTGNRPQLGCYILAMTIFSLGIVRDLLYKKALETQPVSPLLTGPVPETLGLSCIALGNLFVISSTLKLGITGTFLGDYFGILMDEPVTSFPFNVVANPMYHGSSLIFFGTALWLGRFMGIILTGLVVLVYWCAIQLENPFTSMIYAQRESSGKDAQRDDGITRTKTKKLS</sequence>
<organism evidence="1 2">
    <name type="scientific">Entomophthora muscae</name>
    <dbReference type="NCBI Taxonomy" id="34485"/>
    <lineage>
        <taxon>Eukaryota</taxon>
        <taxon>Fungi</taxon>
        <taxon>Fungi incertae sedis</taxon>
        <taxon>Zoopagomycota</taxon>
        <taxon>Entomophthoromycotina</taxon>
        <taxon>Entomophthoromycetes</taxon>
        <taxon>Entomophthorales</taxon>
        <taxon>Entomophthoraceae</taxon>
        <taxon>Entomophthora</taxon>
    </lineage>
</organism>
<dbReference type="Proteomes" id="UP001165960">
    <property type="component" value="Unassembled WGS sequence"/>
</dbReference>
<dbReference type="EMBL" id="QTSX02005800">
    <property type="protein sequence ID" value="KAJ9057383.1"/>
    <property type="molecule type" value="Genomic_DNA"/>
</dbReference>
<keyword evidence="2" id="KW-1185">Reference proteome</keyword>
<keyword evidence="1" id="KW-0808">Transferase</keyword>
<evidence type="ECO:0000313" key="1">
    <source>
        <dbReference type="EMBL" id="KAJ9057383.1"/>
    </source>
</evidence>
<comment type="caution">
    <text evidence="1">The sequence shown here is derived from an EMBL/GenBank/DDBJ whole genome shotgun (WGS) entry which is preliminary data.</text>
</comment>